<sequence>MVEKVTLQVLEVTAGRVNIFAGPLGSGKTTVAVNVACYLAQQRSRARKPAADAVLLVDLDLINPFLRSRVLREELQKRGVTVICPPKELAQGDLPALPAAVKGALAANRPVVFDVGGDGIGATVLGAYRPYLPAGEYRFFFVVNTRRPFMATAAEIGAAVQEVAAAARLDVDYLVNNTHLGPDTSAAVVLEGLSVVREASAQLGIPVAFTAVAARLAAAVGGVAGRVLPLEIFLRLPWT</sequence>
<evidence type="ECO:0008006" key="3">
    <source>
        <dbReference type="Google" id="ProtNLM"/>
    </source>
</evidence>
<evidence type="ECO:0000313" key="1">
    <source>
        <dbReference type="EMBL" id="RPF49280.1"/>
    </source>
</evidence>
<evidence type="ECO:0000313" key="2">
    <source>
        <dbReference type="Proteomes" id="UP000282654"/>
    </source>
</evidence>
<dbReference type="Gene3D" id="3.40.50.300">
    <property type="entry name" value="P-loop containing nucleotide triphosphate hydrolases"/>
    <property type="match status" value="1"/>
</dbReference>
<keyword evidence="2" id="KW-1185">Reference proteome</keyword>
<name>A0A3N5B0X8_9THEO</name>
<dbReference type="EMBL" id="RKRE01000001">
    <property type="protein sequence ID" value="RPF49280.1"/>
    <property type="molecule type" value="Genomic_DNA"/>
</dbReference>
<dbReference type="Proteomes" id="UP000282654">
    <property type="component" value="Unassembled WGS sequence"/>
</dbReference>
<dbReference type="InterPro" id="IPR027417">
    <property type="entry name" value="P-loop_NTPase"/>
</dbReference>
<reference evidence="1 2" key="1">
    <citation type="submission" date="2018-11" db="EMBL/GenBank/DDBJ databases">
        <title>Genomic Encyclopedia of Type Strains, Phase IV (KMG-IV): sequencing the most valuable type-strain genomes for metagenomic binning, comparative biology and taxonomic classification.</title>
        <authorList>
            <person name="Goeker M."/>
        </authorList>
    </citation>
    <scope>NUCLEOTIDE SEQUENCE [LARGE SCALE GENOMIC DNA]</scope>
    <source>
        <strain evidence="1 2">DSM 102936</strain>
    </source>
</reference>
<accession>A0A3N5B0X8</accession>
<comment type="caution">
    <text evidence="1">The sequence shown here is derived from an EMBL/GenBank/DDBJ whole genome shotgun (WGS) entry which is preliminary data.</text>
</comment>
<organism evidence="1 2">
    <name type="scientific">Thermodesulfitimonas autotrophica</name>
    <dbReference type="NCBI Taxonomy" id="1894989"/>
    <lineage>
        <taxon>Bacteria</taxon>
        <taxon>Bacillati</taxon>
        <taxon>Bacillota</taxon>
        <taxon>Clostridia</taxon>
        <taxon>Thermoanaerobacterales</taxon>
        <taxon>Thermoanaerobacteraceae</taxon>
        <taxon>Thermodesulfitimonas</taxon>
    </lineage>
</organism>
<dbReference type="SUPFAM" id="SSF52540">
    <property type="entry name" value="P-loop containing nucleoside triphosphate hydrolases"/>
    <property type="match status" value="1"/>
</dbReference>
<gene>
    <name evidence="1" type="ORF">EDD75_0085</name>
</gene>
<proteinExistence type="predicted"/>
<dbReference type="AlphaFoldDB" id="A0A3N5B0X8"/>
<protein>
    <recommendedName>
        <fullName evidence="3">CobQ/CobB/MinD/ParA nucleotide binding domain-containing protein</fullName>
    </recommendedName>
</protein>